<feature type="transmembrane region" description="Helical" evidence="1">
    <location>
        <begin position="29"/>
        <end position="52"/>
    </location>
</feature>
<dbReference type="AlphaFoldDB" id="A0ABD5S5X4"/>
<keyword evidence="1" id="KW-0472">Membrane</keyword>
<reference evidence="2 3" key="1">
    <citation type="journal article" date="2019" name="Int. J. Syst. Evol. Microbiol.">
        <title>The Global Catalogue of Microorganisms (GCM) 10K type strain sequencing project: providing services to taxonomists for standard genome sequencing and annotation.</title>
        <authorList>
            <consortium name="The Broad Institute Genomics Platform"/>
            <consortium name="The Broad Institute Genome Sequencing Center for Infectious Disease"/>
            <person name="Wu L."/>
            <person name="Ma J."/>
        </authorList>
    </citation>
    <scope>NUCLEOTIDE SEQUENCE [LARGE SCALE GENOMIC DNA]</scope>
    <source>
        <strain evidence="2 3">NBRC 111368</strain>
    </source>
</reference>
<name>A0ABD5S5X4_9EURY</name>
<organism evidence="2 3">
    <name type="scientific">Halobium palmae</name>
    <dbReference type="NCBI Taxonomy" id="1776492"/>
    <lineage>
        <taxon>Archaea</taxon>
        <taxon>Methanobacteriati</taxon>
        <taxon>Methanobacteriota</taxon>
        <taxon>Stenosarchaea group</taxon>
        <taxon>Halobacteria</taxon>
        <taxon>Halobacteriales</taxon>
        <taxon>Haloferacaceae</taxon>
        <taxon>Halobium</taxon>
    </lineage>
</organism>
<evidence type="ECO:0000256" key="1">
    <source>
        <dbReference type="SAM" id="Phobius"/>
    </source>
</evidence>
<protein>
    <submittedName>
        <fullName evidence="2">Uncharacterized protein</fullName>
    </submittedName>
</protein>
<accession>A0ABD5S5X4</accession>
<evidence type="ECO:0000313" key="3">
    <source>
        <dbReference type="Proteomes" id="UP001596328"/>
    </source>
</evidence>
<keyword evidence="3" id="KW-1185">Reference proteome</keyword>
<dbReference type="Proteomes" id="UP001596328">
    <property type="component" value="Unassembled WGS sequence"/>
</dbReference>
<comment type="caution">
    <text evidence="2">The sequence shown here is derived from an EMBL/GenBank/DDBJ whole genome shotgun (WGS) entry which is preliminary data.</text>
</comment>
<feature type="transmembrane region" description="Helical" evidence="1">
    <location>
        <begin position="58"/>
        <end position="79"/>
    </location>
</feature>
<feature type="non-terminal residue" evidence="2">
    <location>
        <position position="81"/>
    </location>
</feature>
<sequence>MSPPARDSRDSRRDRARRLLSRVEPSARLVDWTLLALVAFQVGSGLLSFTIGSPSGAVVFWSHGVAGFALVFFLALKLYRV</sequence>
<evidence type="ECO:0000313" key="2">
    <source>
        <dbReference type="EMBL" id="MFC6726999.1"/>
    </source>
</evidence>
<keyword evidence="1" id="KW-1133">Transmembrane helix</keyword>
<gene>
    <name evidence="2" type="ORF">ACFQE1_21985</name>
</gene>
<dbReference type="EMBL" id="JBHSWU010001583">
    <property type="protein sequence ID" value="MFC6726999.1"/>
    <property type="molecule type" value="Genomic_DNA"/>
</dbReference>
<proteinExistence type="predicted"/>
<keyword evidence="1" id="KW-0812">Transmembrane</keyword>